<evidence type="ECO:0000256" key="10">
    <source>
        <dbReference type="ARBA" id="ARBA00023224"/>
    </source>
</evidence>
<dbReference type="RefSeq" id="XP_015281616.1">
    <property type="nucleotide sequence ID" value="XM_015426130.1"/>
</dbReference>
<feature type="transmembrane region" description="Helical" evidence="11">
    <location>
        <begin position="641"/>
        <end position="659"/>
    </location>
</feature>
<dbReference type="Pfam" id="PF07562">
    <property type="entry name" value="NCD3G"/>
    <property type="match status" value="1"/>
</dbReference>
<dbReference type="Gene3D" id="2.10.50.30">
    <property type="entry name" value="GPCR, family 3, nine cysteines domain"/>
    <property type="match status" value="1"/>
</dbReference>
<dbReference type="Gene3D" id="3.40.50.2300">
    <property type="match status" value="2"/>
</dbReference>
<dbReference type="CDD" id="cd15283">
    <property type="entry name" value="7tmC_V2R_pheromone"/>
    <property type="match status" value="1"/>
</dbReference>
<dbReference type="InterPro" id="IPR001828">
    <property type="entry name" value="ANF_lig-bd_rcpt"/>
</dbReference>
<dbReference type="PROSITE" id="PS00981">
    <property type="entry name" value="G_PROTEIN_RECEP_F3_3"/>
    <property type="match status" value="1"/>
</dbReference>
<dbReference type="PANTHER" id="PTHR24061">
    <property type="entry name" value="CALCIUM-SENSING RECEPTOR-RELATED"/>
    <property type="match status" value="1"/>
</dbReference>
<evidence type="ECO:0000256" key="1">
    <source>
        <dbReference type="ARBA" id="ARBA00004651"/>
    </source>
</evidence>
<feature type="transmembrane region" description="Helical" evidence="11">
    <location>
        <begin position="720"/>
        <end position="740"/>
    </location>
</feature>
<evidence type="ECO:0000256" key="7">
    <source>
        <dbReference type="ARBA" id="ARBA00023136"/>
    </source>
</evidence>
<evidence type="ECO:0000256" key="6">
    <source>
        <dbReference type="ARBA" id="ARBA00023040"/>
    </source>
</evidence>
<evidence type="ECO:0000313" key="14">
    <source>
        <dbReference type="RefSeq" id="XP_015281616.1"/>
    </source>
</evidence>
<keyword evidence="2" id="KW-1003">Cell membrane</keyword>
<comment type="subcellular location">
    <subcellularLocation>
        <location evidence="1">Cell membrane</location>
        <topology evidence="1">Multi-pass membrane protein</topology>
    </subcellularLocation>
</comment>
<keyword evidence="6" id="KW-0297">G-protein coupled receptor</keyword>
<accession>A0ABM1L6M9</accession>
<feature type="transmembrane region" description="Helical" evidence="11">
    <location>
        <begin position="526"/>
        <end position="546"/>
    </location>
</feature>
<feature type="transmembrane region" description="Helical" evidence="11">
    <location>
        <begin position="566"/>
        <end position="585"/>
    </location>
</feature>
<protein>
    <submittedName>
        <fullName evidence="14">Vomeronasal type-2 receptor 26-like</fullName>
    </submittedName>
</protein>
<dbReference type="Proteomes" id="UP000694871">
    <property type="component" value="Unplaced"/>
</dbReference>
<evidence type="ECO:0000259" key="12">
    <source>
        <dbReference type="PROSITE" id="PS50259"/>
    </source>
</evidence>
<keyword evidence="4" id="KW-0732">Signal</keyword>
<keyword evidence="7 11" id="KW-0472">Membrane</keyword>
<keyword evidence="8" id="KW-0675">Receptor</keyword>
<dbReference type="InterPro" id="IPR000337">
    <property type="entry name" value="GPCR_3"/>
</dbReference>
<evidence type="ECO:0000313" key="13">
    <source>
        <dbReference type="Proteomes" id="UP000694871"/>
    </source>
</evidence>
<dbReference type="InterPro" id="IPR000068">
    <property type="entry name" value="GPCR_3_Ca_sens_rcpt-rel"/>
</dbReference>
<keyword evidence="3 11" id="KW-0812">Transmembrane</keyword>
<keyword evidence="13" id="KW-1185">Reference proteome</keyword>
<gene>
    <name evidence="14" type="primary">LOC107122979</name>
</gene>
<dbReference type="InterPro" id="IPR011500">
    <property type="entry name" value="GPCR_3_9-Cys_dom"/>
</dbReference>
<feature type="transmembrane region" description="Helical" evidence="11">
    <location>
        <begin position="746"/>
        <end position="767"/>
    </location>
</feature>
<feature type="transmembrane region" description="Helical" evidence="11">
    <location>
        <begin position="597"/>
        <end position="621"/>
    </location>
</feature>
<reference evidence="14" key="1">
    <citation type="submission" date="2025-08" db="UniProtKB">
        <authorList>
            <consortium name="RefSeq"/>
        </authorList>
    </citation>
    <scope>IDENTIFICATION</scope>
</reference>
<dbReference type="Pfam" id="PF00003">
    <property type="entry name" value="7tm_3"/>
    <property type="match status" value="1"/>
</dbReference>
<dbReference type="PROSITE" id="PS50259">
    <property type="entry name" value="G_PROTEIN_RECEP_F3_4"/>
    <property type="match status" value="1"/>
</dbReference>
<evidence type="ECO:0000256" key="3">
    <source>
        <dbReference type="ARBA" id="ARBA00022692"/>
    </source>
</evidence>
<dbReference type="InterPro" id="IPR017979">
    <property type="entry name" value="GPCR_3_CS"/>
</dbReference>
<evidence type="ECO:0000256" key="5">
    <source>
        <dbReference type="ARBA" id="ARBA00022989"/>
    </source>
</evidence>
<dbReference type="PANTHER" id="PTHR24061:SF599">
    <property type="entry name" value="G-PROTEIN COUPLED RECEPTORS FAMILY 3 PROFILE DOMAIN-CONTAINING PROTEIN"/>
    <property type="match status" value="1"/>
</dbReference>
<feature type="domain" description="G-protein coupled receptors family 3 profile" evidence="12">
    <location>
        <begin position="526"/>
        <end position="790"/>
    </location>
</feature>
<dbReference type="GeneID" id="107122979"/>
<evidence type="ECO:0000256" key="11">
    <source>
        <dbReference type="SAM" id="Phobius"/>
    </source>
</evidence>
<proteinExistence type="predicted"/>
<evidence type="ECO:0000256" key="8">
    <source>
        <dbReference type="ARBA" id="ARBA00023170"/>
    </source>
</evidence>
<evidence type="ECO:0000256" key="4">
    <source>
        <dbReference type="ARBA" id="ARBA00022729"/>
    </source>
</evidence>
<dbReference type="InterPro" id="IPR038550">
    <property type="entry name" value="GPCR_3_9-Cys_sf"/>
</dbReference>
<keyword evidence="10" id="KW-0807">Transducer</keyword>
<dbReference type="PRINTS" id="PR00248">
    <property type="entry name" value="GPCRMGR"/>
</dbReference>
<organism evidence="13 14">
    <name type="scientific">Gekko japonicus</name>
    <name type="common">Schlegel's Japanese gecko</name>
    <dbReference type="NCBI Taxonomy" id="146911"/>
    <lineage>
        <taxon>Eukaryota</taxon>
        <taxon>Metazoa</taxon>
        <taxon>Chordata</taxon>
        <taxon>Craniata</taxon>
        <taxon>Vertebrata</taxon>
        <taxon>Euteleostomi</taxon>
        <taxon>Lepidosauria</taxon>
        <taxon>Squamata</taxon>
        <taxon>Bifurcata</taxon>
        <taxon>Gekkota</taxon>
        <taxon>Gekkonidae</taxon>
        <taxon>Gekkoninae</taxon>
        <taxon>Gekko</taxon>
    </lineage>
</organism>
<evidence type="ECO:0000256" key="9">
    <source>
        <dbReference type="ARBA" id="ARBA00023180"/>
    </source>
</evidence>
<sequence>MLIAVIGGLVSEISDNIATILSIYKVPQLTYGSFSAAQYSENVFPPLYQMVPNEVYQYKGIVQLLHHFRWTWVGLLATDDDSGDLFLQTIIPMLSQNGICFAFIQKLPKRTYMTKLVDMYIEQLETYPLLIQNKANVYFVLGERLSFSGLRWVLFLAHFSSLPPLGKVWIVTSQWEFESLSIQRSWDIQDFHGAISFTVHSSHLPGFQNFLQIVNPSWAKGDGFIQNFWEQAFICSFSMFSALEEDIKACTGEEKLESLPRTLFEMSMTGHSYNIYNAVYAVAHALHALYLSGLKHRRWNGRNVEFQNVQPWQLHHFLQRIVFNNSAGDTLHFDEKGEVIAGFDVTNWVTFPNSSFVRVKVGNMEPKAPLATLAPMMFLSSIKGSDYDVKNPSWPKTHIFDEQSLPISLPTPIAVHRLVVHLLKAPHTEHCTLWTYIFSMAVSLSTYIQTLPLSVCNDRCHPGYSRKKKEGERFCCYDCAQCPDRMISDQEDMDACVKCSEDHNCNMNKTQCIPKMSTYLSYKEPLGIILATMAISCSVLTALELVIFMQHHSTPIVKANNRNLSYVLLASLFLCFLCSLLFIGQPVKVTCLLRQTAFGIVFSVALSSVLAKTINVVLAFIANKPGSAMRKWVGKRLANSILLSSSVIQAGLCTLWLSTCPPFPDADMHSVDGEIVLECNEGSDAMFYCVLGYLGFLAIASFTVAFFARKLPDSFNEAKFITFSMLVFCSVWLSFVPTYLSTKGKYMVAVEVFSILSSSAGLLGCIFSPKCYIILLRPDLNNKKQFLRRKTYDYVSL</sequence>
<keyword evidence="9" id="KW-0325">Glycoprotein</keyword>
<feature type="transmembrane region" description="Helical" evidence="11">
    <location>
        <begin position="685"/>
        <end position="708"/>
    </location>
</feature>
<dbReference type="SUPFAM" id="SSF53822">
    <property type="entry name" value="Periplasmic binding protein-like I"/>
    <property type="match status" value="1"/>
</dbReference>
<dbReference type="InterPro" id="IPR028082">
    <property type="entry name" value="Peripla_BP_I"/>
</dbReference>
<dbReference type="Pfam" id="PF01094">
    <property type="entry name" value="ANF_receptor"/>
    <property type="match status" value="1"/>
</dbReference>
<dbReference type="InterPro" id="IPR017978">
    <property type="entry name" value="GPCR_3_C"/>
</dbReference>
<evidence type="ECO:0000256" key="2">
    <source>
        <dbReference type="ARBA" id="ARBA00022475"/>
    </source>
</evidence>
<keyword evidence="5 11" id="KW-1133">Transmembrane helix</keyword>
<name>A0ABM1L6M9_GEKJA</name>